<dbReference type="EC" id="1.1.1.47" evidence="3"/>
<dbReference type="InterPro" id="IPR020904">
    <property type="entry name" value="Sc_DH/Rdtase_CS"/>
</dbReference>
<dbReference type="PANTHER" id="PTHR42879">
    <property type="entry name" value="3-OXOACYL-(ACYL-CARRIER-PROTEIN) REDUCTASE"/>
    <property type="match status" value="1"/>
</dbReference>
<dbReference type="Proteomes" id="UP000031397">
    <property type="component" value="Unassembled WGS sequence"/>
</dbReference>
<dbReference type="InterPro" id="IPR036291">
    <property type="entry name" value="NAD(P)-bd_dom_sf"/>
</dbReference>
<dbReference type="PANTHER" id="PTHR42879:SF2">
    <property type="entry name" value="3-OXOACYL-[ACYL-CARRIER-PROTEIN] REDUCTASE FABG"/>
    <property type="match status" value="1"/>
</dbReference>
<name>A0A0C1PR21_9LACO</name>
<dbReference type="GO" id="GO:0008206">
    <property type="term" value="P:bile acid metabolic process"/>
    <property type="evidence" value="ECO:0007669"/>
    <property type="project" value="UniProtKB-ARBA"/>
</dbReference>
<evidence type="ECO:0000313" key="3">
    <source>
        <dbReference type="EMBL" id="KID42326.1"/>
    </source>
</evidence>
<gene>
    <name evidence="3" type="ORF">LfDm3_0255</name>
</gene>
<keyword evidence="2 3" id="KW-0560">Oxidoreductase</keyword>
<dbReference type="Pfam" id="PF13561">
    <property type="entry name" value="adh_short_C2"/>
    <property type="match status" value="1"/>
</dbReference>
<dbReference type="PRINTS" id="PR00080">
    <property type="entry name" value="SDRFAMILY"/>
</dbReference>
<protein>
    <submittedName>
        <fullName evidence="3">Glucose 1-dehydrogenase</fullName>
        <ecNumber evidence="3">1.1.1.47</ecNumber>
    </submittedName>
</protein>
<dbReference type="FunFam" id="3.40.50.720:FF:000084">
    <property type="entry name" value="Short-chain dehydrogenase reductase"/>
    <property type="match status" value="1"/>
</dbReference>
<dbReference type="SUPFAM" id="SSF51735">
    <property type="entry name" value="NAD(P)-binding Rossmann-fold domains"/>
    <property type="match status" value="1"/>
</dbReference>
<evidence type="ECO:0000256" key="1">
    <source>
        <dbReference type="ARBA" id="ARBA00006484"/>
    </source>
</evidence>
<dbReference type="PROSITE" id="PS00061">
    <property type="entry name" value="ADH_SHORT"/>
    <property type="match status" value="1"/>
</dbReference>
<dbReference type="InterPro" id="IPR002347">
    <property type="entry name" value="SDR_fam"/>
</dbReference>
<dbReference type="Gene3D" id="3.40.50.720">
    <property type="entry name" value="NAD(P)-binding Rossmann-like Domain"/>
    <property type="match status" value="1"/>
</dbReference>
<organism evidence="3 4">
    <name type="scientific">Fructilactobacillus fructivorans</name>
    <dbReference type="NCBI Taxonomy" id="1614"/>
    <lineage>
        <taxon>Bacteria</taxon>
        <taxon>Bacillati</taxon>
        <taxon>Bacillota</taxon>
        <taxon>Bacilli</taxon>
        <taxon>Lactobacillales</taxon>
        <taxon>Lactobacillaceae</taxon>
        <taxon>Fructilactobacillus</taxon>
    </lineage>
</organism>
<proteinExistence type="inferred from homology"/>
<evidence type="ECO:0000313" key="4">
    <source>
        <dbReference type="Proteomes" id="UP000031397"/>
    </source>
</evidence>
<dbReference type="InterPro" id="IPR050259">
    <property type="entry name" value="SDR"/>
</dbReference>
<accession>A0A0C1PR21</accession>
<dbReference type="GO" id="GO:0047936">
    <property type="term" value="F:glucose 1-dehydrogenase [NAD(P)+] activity"/>
    <property type="evidence" value="ECO:0007669"/>
    <property type="project" value="UniProtKB-EC"/>
</dbReference>
<comment type="similarity">
    <text evidence="1">Belongs to the short-chain dehydrogenases/reductases (SDR) family.</text>
</comment>
<dbReference type="EMBL" id="JOJZ01000009">
    <property type="protein sequence ID" value="KID42326.1"/>
    <property type="molecule type" value="Genomic_DNA"/>
</dbReference>
<comment type="caution">
    <text evidence="3">The sequence shown here is derived from an EMBL/GenBank/DDBJ whole genome shotgun (WGS) entry which is preliminary data.</text>
</comment>
<sequence length="263" mass="28120">MVMYKDLEGKTAVITGGDSGIGAAIAERLGQEHMNVVINYHKNEEAANQVVEAVEKNGGHAITKQGDIGDDAGAESLVKAAVDAFGDLDVWFNNAGMEKKTPTNEIPLEQWEAVVNVDLTGTFLGTKAALNYFLKKNKKGSIVQTSSVHQQIPWPTFASYAASKGGVKLFTETTAMEFAKQNIRVNSICPGAINTPINAKKFADPKTYESTVNMVPMHRIGKPSEVAAAAVWLASDQASYVTGVSLYVDGGMTLYPSFQNGNG</sequence>
<dbReference type="PRINTS" id="PR00081">
    <property type="entry name" value="GDHRDH"/>
</dbReference>
<evidence type="ECO:0000256" key="2">
    <source>
        <dbReference type="ARBA" id="ARBA00023002"/>
    </source>
</evidence>
<dbReference type="AlphaFoldDB" id="A0A0C1PR21"/>
<dbReference type="NCBIfam" id="NF005559">
    <property type="entry name" value="PRK07231.1"/>
    <property type="match status" value="1"/>
</dbReference>
<dbReference type="PATRIC" id="fig|1614.7.peg.245"/>
<keyword evidence="4" id="KW-1185">Reference proteome</keyword>
<reference evidence="3 4" key="1">
    <citation type="submission" date="2014-06" db="EMBL/GenBank/DDBJ databases">
        <title>Functional and comparative genomic analyses of the Drosophila gut microbiota identify candidate symbiosis factors.</title>
        <authorList>
            <person name="Newell P.D."/>
            <person name="Chaston J.M."/>
            <person name="Douglas A.E."/>
        </authorList>
    </citation>
    <scope>NUCLEOTIDE SEQUENCE [LARGE SCALE GENOMIC DNA]</scope>
    <source>
        <strain evidence="3 4">DmCS_002</strain>
    </source>
</reference>